<dbReference type="EMBL" id="KB445579">
    <property type="protein sequence ID" value="EMD89308.1"/>
    <property type="molecule type" value="Genomic_DNA"/>
</dbReference>
<feature type="compositionally biased region" description="Acidic residues" evidence="1">
    <location>
        <begin position="69"/>
        <end position="87"/>
    </location>
</feature>
<organism evidence="2 3">
    <name type="scientific">Cochliobolus heterostrophus (strain C5 / ATCC 48332 / race O)</name>
    <name type="common">Southern corn leaf blight fungus</name>
    <name type="synonym">Bipolaris maydis</name>
    <dbReference type="NCBI Taxonomy" id="701091"/>
    <lineage>
        <taxon>Eukaryota</taxon>
        <taxon>Fungi</taxon>
        <taxon>Dikarya</taxon>
        <taxon>Ascomycota</taxon>
        <taxon>Pezizomycotina</taxon>
        <taxon>Dothideomycetes</taxon>
        <taxon>Pleosporomycetidae</taxon>
        <taxon>Pleosporales</taxon>
        <taxon>Pleosporineae</taxon>
        <taxon>Pleosporaceae</taxon>
        <taxon>Bipolaris</taxon>
    </lineage>
</organism>
<proteinExistence type="predicted"/>
<evidence type="ECO:0000256" key="1">
    <source>
        <dbReference type="SAM" id="MobiDB-lite"/>
    </source>
</evidence>
<reference evidence="2 3" key="1">
    <citation type="journal article" date="2012" name="PLoS Pathog.">
        <title>Diverse lifestyles and strategies of plant pathogenesis encoded in the genomes of eighteen Dothideomycetes fungi.</title>
        <authorList>
            <person name="Ohm R.A."/>
            <person name="Feau N."/>
            <person name="Henrissat B."/>
            <person name="Schoch C.L."/>
            <person name="Horwitz B.A."/>
            <person name="Barry K.W."/>
            <person name="Condon B.J."/>
            <person name="Copeland A.C."/>
            <person name="Dhillon B."/>
            <person name="Glaser F."/>
            <person name="Hesse C.N."/>
            <person name="Kosti I."/>
            <person name="LaButti K."/>
            <person name="Lindquist E.A."/>
            <person name="Lucas S."/>
            <person name="Salamov A.A."/>
            <person name="Bradshaw R.E."/>
            <person name="Ciuffetti L."/>
            <person name="Hamelin R.C."/>
            <person name="Kema G.H.J."/>
            <person name="Lawrence C."/>
            <person name="Scott J.A."/>
            <person name="Spatafora J.W."/>
            <person name="Turgeon B.G."/>
            <person name="de Wit P.J.G.M."/>
            <person name="Zhong S."/>
            <person name="Goodwin S.B."/>
            <person name="Grigoriev I.V."/>
        </authorList>
    </citation>
    <scope>NUCLEOTIDE SEQUENCE [LARGE SCALE GENOMIC DNA]</scope>
    <source>
        <strain evidence="3">C5 / ATCC 48332 / race O</strain>
    </source>
</reference>
<evidence type="ECO:0000313" key="3">
    <source>
        <dbReference type="Proteomes" id="UP000016936"/>
    </source>
</evidence>
<name>M2UMZ2_COCH5</name>
<evidence type="ECO:0000313" key="2">
    <source>
        <dbReference type="EMBL" id="EMD89308.1"/>
    </source>
</evidence>
<accession>M2UMZ2</accession>
<dbReference type="AlphaFoldDB" id="M2UMZ2"/>
<dbReference type="Proteomes" id="UP000016936">
    <property type="component" value="Unassembled WGS sequence"/>
</dbReference>
<sequence length="110" mass="11877">MFRSKTCGNADGDLKISIVHTALSSEALFFHNEPELTTILVFHSDIARGGGGDSIHMRFAKSRAPVIFFDDDDDDDDDADDDDNDDDDAEVTVVAVAAYASASANLHQLT</sequence>
<keyword evidence="3" id="KW-1185">Reference proteome</keyword>
<dbReference type="HOGENOM" id="CLU_2170816_0_0_1"/>
<gene>
    <name evidence="2" type="ORF">COCHEDRAFT_1205456</name>
</gene>
<protein>
    <submittedName>
        <fullName evidence="2">Uncharacterized protein</fullName>
    </submittedName>
</protein>
<reference evidence="3" key="2">
    <citation type="journal article" date="2013" name="PLoS Genet.">
        <title>Comparative genome structure, secondary metabolite, and effector coding capacity across Cochliobolus pathogens.</title>
        <authorList>
            <person name="Condon B.J."/>
            <person name="Leng Y."/>
            <person name="Wu D."/>
            <person name="Bushley K.E."/>
            <person name="Ohm R.A."/>
            <person name="Otillar R."/>
            <person name="Martin J."/>
            <person name="Schackwitz W."/>
            <person name="Grimwood J."/>
            <person name="MohdZainudin N."/>
            <person name="Xue C."/>
            <person name="Wang R."/>
            <person name="Manning V.A."/>
            <person name="Dhillon B."/>
            <person name="Tu Z.J."/>
            <person name="Steffenson B.J."/>
            <person name="Salamov A."/>
            <person name="Sun H."/>
            <person name="Lowry S."/>
            <person name="LaButti K."/>
            <person name="Han J."/>
            <person name="Copeland A."/>
            <person name="Lindquist E."/>
            <person name="Barry K."/>
            <person name="Schmutz J."/>
            <person name="Baker S.E."/>
            <person name="Ciuffetti L.M."/>
            <person name="Grigoriev I.V."/>
            <person name="Zhong S."/>
            <person name="Turgeon B.G."/>
        </authorList>
    </citation>
    <scope>NUCLEOTIDE SEQUENCE [LARGE SCALE GENOMIC DNA]</scope>
    <source>
        <strain evidence="3">C5 / ATCC 48332 / race O</strain>
    </source>
</reference>
<feature type="region of interest" description="Disordered" evidence="1">
    <location>
        <begin position="68"/>
        <end position="87"/>
    </location>
</feature>